<feature type="non-terminal residue" evidence="1">
    <location>
        <position position="1"/>
    </location>
</feature>
<organism evidence="1 2">
    <name type="scientific">Staurois parvus</name>
    <dbReference type="NCBI Taxonomy" id="386267"/>
    <lineage>
        <taxon>Eukaryota</taxon>
        <taxon>Metazoa</taxon>
        <taxon>Chordata</taxon>
        <taxon>Craniata</taxon>
        <taxon>Vertebrata</taxon>
        <taxon>Euteleostomi</taxon>
        <taxon>Amphibia</taxon>
        <taxon>Batrachia</taxon>
        <taxon>Anura</taxon>
        <taxon>Neobatrachia</taxon>
        <taxon>Ranoidea</taxon>
        <taxon>Ranidae</taxon>
        <taxon>Staurois</taxon>
    </lineage>
</organism>
<protein>
    <submittedName>
        <fullName evidence="1">Uncharacterized protein</fullName>
    </submittedName>
</protein>
<accession>A0ABN9FIG3</accession>
<proteinExistence type="predicted"/>
<dbReference type="InterPro" id="IPR036388">
    <property type="entry name" value="WH-like_DNA-bd_sf"/>
</dbReference>
<dbReference type="Gene3D" id="1.10.10.10">
    <property type="entry name" value="Winged helix-like DNA-binding domain superfamily/Winged helix DNA-binding domain"/>
    <property type="match status" value="1"/>
</dbReference>
<dbReference type="EMBL" id="CATNWA010016917">
    <property type="protein sequence ID" value="CAI9596389.1"/>
    <property type="molecule type" value="Genomic_DNA"/>
</dbReference>
<evidence type="ECO:0000313" key="2">
    <source>
        <dbReference type="Proteomes" id="UP001162483"/>
    </source>
</evidence>
<sequence>QSFNLLFYLTFSAHYITTSIGTPSKSLDSGVPITSMANKIKHPGMQTASTNICERMGRSQELSKFKHHTMTGFHLCNKSIREISLLLNIPRSTVSGSVTM</sequence>
<comment type="caution">
    <text evidence="1">The sequence shown here is derived from an EMBL/GenBank/DDBJ whole genome shotgun (WGS) entry which is preliminary data.</text>
</comment>
<evidence type="ECO:0000313" key="1">
    <source>
        <dbReference type="EMBL" id="CAI9596389.1"/>
    </source>
</evidence>
<name>A0ABN9FIG3_9NEOB</name>
<reference evidence="1" key="1">
    <citation type="submission" date="2023-05" db="EMBL/GenBank/DDBJ databases">
        <authorList>
            <person name="Stuckert A."/>
        </authorList>
    </citation>
    <scope>NUCLEOTIDE SEQUENCE</scope>
</reference>
<keyword evidence="2" id="KW-1185">Reference proteome</keyword>
<dbReference type="Proteomes" id="UP001162483">
    <property type="component" value="Unassembled WGS sequence"/>
</dbReference>
<gene>
    <name evidence="1" type="ORF">SPARVUS_LOCUS12064851</name>
</gene>